<feature type="domain" description="PAS" evidence="2">
    <location>
        <begin position="216"/>
        <end position="288"/>
    </location>
</feature>
<dbReference type="PANTHER" id="PTHR43155:SF2">
    <property type="entry name" value="CYCLIC DI-GMP PHOSPHODIESTERASE PA4108"/>
    <property type="match status" value="1"/>
</dbReference>
<evidence type="ECO:0000256" key="1">
    <source>
        <dbReference type="SAM" id="Coils"/>
    </source>
</evidence>
<dbReference type="NCBIfam" id="TIGR00277">
    <property type="entry name" value="HDIG"/>
    <property type="match status" value="1"/>
</dbReference>
<name>A0A1I3CBX3_9FIRM</name>
<dbReference type="PROSITE" id="PS50112">
    <property type="entry name" value="PAS"/>
    <property type="match status" value="1"/>
</dbReference>
<evidence type="ECO:0000259" key="4">
    <source>
        <dbReference type="PROSITE" id="PS51831"/>
    </source>
</evidence>
<dbReference type="SMART" id="SM00471">
    <property type="entry name" value="HDc"/>
    <property type="match status" value="1"/>
</dbReference>
<dbReference type="InterPro" id="IPR000014">
    <property type="entry name" value="PAS"/>
</dbReference>
<feature type="domain" description="HD-GYP" evidence="5">
    <location>
        <begin position="598"/>
        <end position="788"/>
    </location>
</feature>
<dbReference type="PANTHER" id="PTHR43155">
    <property type="entry name" value="CYCLIC DI-GMP PHOSPHODIESTERASE PA4108-RELATED"/>
    <property type="match status" value="1"/>
</dbReference>
<dbReference type="EMBL" id="FOQA01000002">
    <property type="protein sequence ID" value="SFH71977.1"/>
    <property type="molecule type" value="Genomic_DNA"/>
</dbReference>
<evidence type="ECO:0000313" key="6">
    <source>
        <dbReference type="EMBL" id="SFH71977.1"/>
    </source>
</evidence>
<dbReference type="NCBIfam" id="TIGR00229">
    <property type="entry name" value="sensory_box"/>
    <property type="match status" value="3"/>
</dbReference>
<dbReference type="OrthoDB" id="9804747at2"/>
<dbReference type="PROSITE" id="PS51831">
    <property type="entry name" value="HD"/>
    <property type="match status" value="1"/>
</dbReference>
<protein>
    <submittedName>
        <fullName evidence="6">PAS domain S-box-containing protein/HDIG domain-containing protein</fullName>
    </submittedName>
</protein>
<dbReference type="PROSITE" id="PS50113">
    <property type="entry name" value="PAC"/>
    <property type="match status" value="2"/>
</dbReference>
<feature type="coiled-coil region" evidence="1">
    <location>
        <begin position="168"/>
        <end position="226"/>
    </location>
</feature>
<dbReference type="InterPro" id="IPR006674">
    <property type="entry name" value="HD_domain"/>
</dbReference>
<sequence length="788" mass="91266">MMKLSTQSKKKISRLFQNLSKMMGLSAMFMDVDANLIASSAQHLVCADFHQAYEKSGAQCRKNLQKHCRETLSDTEGMLFVCPMGIGYAVKNIYLNQEKVGCVFGGPFFLTAPNEDFFIKQAKEYGYNQEKYLKEIMKIPIIDKEKALSHLRMIHRLITFAISVEKVKKDQIEEEEELIENNQELESAYQQLVASEEELRARYDELIEKEKEIQETEDRYMKAVEASRDGVWDWHIPSGNNYISDRYSEMLGYDPRKSERTFQFFKSLVHPEDMNRVEETLAGFLRGDYIQKEYLFRMRAADGTYRWIQTRGKVFEWDREGKPVRIVGTQRDITESRKLEKKLKDNQRRTEMAISASGNGWWDTDLKTKEVTVSDITKKLWGIDQNHLSIEAWQNLIHPEDREKALKEESQKLKDQKSFVQQYRILRPDGSIRWVLDRGRAVAYDEKGNTIRVSGMISDITEKVEKDQRYKRHQEELEALFNYSPDALVYTEFEDGKNIIKMINRRFEDMFGYSEEEACGNDLDRLVVPAKKYHEGLHISKLPLQNEYYEGKVERITKNGVLVPAILRVGPAMVDGKVVGAQGSYTDISKLLLTEKQLRKTLRDAVDGLSRISEKRDLYTADHQKKVASLAVAIAKQLGWQDHRLEGLRTAALLHDIGKIMIPSDILSKPSRLTDLEFEYIKTHPQNAFEILKNIEFEWPVAKIVLQHHERCDGSGYPHGLEKDFILPEARILIVADVVEAISSHRPYRPALGIEVALEEIANFKGSWYDEEVVDACLSLFRKKSFSF</sequence>
<dbReference type="InterPro" id="IPR000700">
    <property type="entry name" value="PAS-assoc_C"/>
</dbReference>
<dbReference type="CDD" id="cd00130">
    <property type="entry name" value="PAS"/>
    <property type="match status" value="3"/>
</dbReference>
<dbReference type="Pfam" id="PF13188">
    <property type="entry name" value="PAS_8"/>
    <property type="match status" value="1"/>
</dbReference>
<organism evidence="6 7">
    <name type="scientific">Tindallia magadiensis</name>
    <dbReference type="NCBI Taxonomy" id="69895"/>
    <lineage>
        <taxon>Bacteria</taxon>
        <taxon>Bacillati</taxon>
        <taxon>Bacillota</taxon>
        <taxon>Clostridia</taxon>
        <taxon>Peptostreptococcales</taxon>
        <taxon>Tindalliaceae</taxon>
        <taxon>Tindallia</taxon>
    </lineage>
</organism>
<feature type="domain" description="PAC" evidence="3">
    <location>
        <begin position="419"/>
        <end position="472"/>
    </location>
</feature>
<dbReference type="InterPro" id="IPR001610">
    <property type="entry name" value="PAC"/>
</dbReference>
<dbReference type="CDD" id="cd00077">
    <property type="entry name" value="HDc"/>
    <property type="match status" value="1"/>
</dbReference>
<dbReference type="Pfam" id="PF08447">
    <property type="entry name" value="PAS_3"/>
    <property type="match status" value="2"/>
</dbReference>
<dbReference type="InterPro" id="IPR003607">
    <property type="entry name" value="HD/PDEase_dom"/>
</dbReference>
<evidence type="ECO:0000259" key="5">
    <source>
        <dbReference type="PROSITE" id="PS51832"/>
    </source>
</evidence>
<reference evidence="7" key="1">
    <citation type="submission" date="2016-10" db="EMBL/GenBank/DDBJ databases">
        <authorList>
            <person name="Varghese N."/>
            <person name="Submissions S."/>
        </authorList>
    </citation>
    <scope>NUCLEOTIDE SEQUENCE [LARGE SCALE GENOMIC DNA]</scope>
    <source>
        <strain evidence="7">Z-7934</strain>
    </source>
</reference>
<dbReference type="InterPro" id="IPR013655">
    <property type="entry name" value="PAS_fold_3"/>
</dbReference>
<dbReference type="Pfam" id="PF13487">
    <property type="entry name" value="HD_5"/>
    <property type="match status" value="1"/>
</dbReference>
<gene>
    <name evidence="6" type="ORF">SAMN05192551_102323</name>
</gene>
<dbReference type="Gene3D" id="3.30.450.20">
    <property type="entry name" value="PAS domain"/>
    <property type="match status" value="3"/>
</dbReference>
<dbReference type="Gene3D" id="1.10.3210.10">
    <property type="entry name" value="Hypothetical protein af1432"/>
    <property type="match status" value="1"/>
</dbReference>
<dbReference type="InterPro" id="IPR037522">
    <property type="entry name" value="HD_GYP_dom"/>
</dbReference>
<dbReference type="InterPro" id="IPR035965">
    <property type="entry name" value="PAS-like_dom_sf"/>
</dbReference>
<dbReference type="AlphaFoldDB" id="A0A1I3CBX3"/>
<dbReference type="Proteomes" id="UP000199287">
    <property type="component" value="Unassembled WGS sequence"/>
</dbReference>
<dbReference type="Pfam" id="PF10114">
    <property type="entry name" value="PocR"/>
    <property type="match status" value="1"/>
</dbReference>
<keyword evidence="1" id="KW-0175">Coiled coil</keyword>
<dbReference type="InterPro" id="IPR018771">
    <property type="entry name" value="PocR_dom"/>
</dbReference>
<feature type="domain" description="HD" evidence="4">
    <location>
        <begin position="620"/>
        <end position="742"/>
    </location>
</feature>
<evidence type="ECO:0000259" key="2">
    <source>
        <dbReference type="PROSITE" id="PS50112"/>
    </source>
</evidence>
<dbReference type="PROSITE" id="PS51832">
    <property type="entry name" value="HD_GYP"/>
    <property type="match status" value="1"/>
</dbReference>
<dbReference type="SMART" id="SM00091">
    <property type="entry name" value="PAS"/>
    <property type="match status" value="3"/>
</dbReference>
<dbReference type="STRING" id="69895.SAMN05192551_102323"/>
<evidence type="ECO:0000313" key="7">
    <source>
        <dbReference type="Proteomes" id="UP000199287"/>
    </source>
</evidence>
<dbReference type="SMART" id="SM00086">
    <property type="entry name" value="PAC"/>
    <property type="match status" value="3"/>
</dbReference>
<keyword evidence="7" id="KW-1185">Reference proteome</keyword>
<dbReference type="SUPFAM" id="SSF109604">
    <property type="entry name" value="HD-domain/PDEase-like"/>
    <property type="match status" value="1"/>
</dbReference>
<proteinExistence type="predicted"/>
<evidence type="ECO:0000259" key="3">
    <source>
        <dbReference type="PROSITE" id="PS50113"/>
    </source>
</evidence>
<dbReference type="InterPro" id="IPR006675">
    <property type="entry name" value="HDIG_dom"/>
</dbReference>
<dbReference type="SUPFAM" id="SSF55785">
    <property type="entry name" value="PYP-like sensor domain (PAS domain)"/>
    <property type="match status" value="3"/>
</dbReference>
<feature type="domain" description="PAC" evidence="3">
    <location>
        <begin position="292"/>
        <end position="345"/>
    </location>
</feature>
<accession>A0A1I3CBX3</accession>